<dbReference type="AlphaFoldDB" id="A0A410MDM3"/>
<reference evidence="1 2" key="1">
    <citation type="submission" date="2018-01" db="EMBL/GenBank/DDBJ databases">
        <title>The whole genome sequencing and assembly of Halobacillus litoralis ERB031 strain.</title>
        <authorList>
            <person name="Lee S.-J."/>
            <person name="Park M.-K."/>
            <person name="Kim J.-Y."/>
            <person name="Lee Y.-J."/>
            <person name="Yi H."/>
            <person name="Bahn Y.-S."/>
            <person name="Kim J.F."/>
            <person name="Lee D.-W."/>
        </authorList>
    </citation>
    <scope>NUCLEOTIDE SEQUENCE [LARGE SCALE GENOMIC DNA]</scope>
    <source>
        <strain evidence="1 2">ERB 031</strain>
    </source>
</reference>
<evidence type="ECO:0000313" key="1">
    <source>
        <dbReference type="EMBL" id="QAS52793.1"/>
    </source>
</evidence>
<dbReference type="InterPro" id="IPR036390">
    <property type="entry name" value="WH_DNA-bd_sf"/>
</dbReference>
<gene>
    <name evidence="1" type="ORF">HLI_11600</name>
</gene>
<dbReference type="SUPFAM" id="SSF46785">
    <property type="entry name" value="Winged helix' DNA-binding domain"/>
    <property type="match status" value="1"/>
</dbReference>
<dbReference type="RefSeq" id="WP_128525070.1">
    <property type="nucleotide sequence ID" value="NZ_CP026118.1"/>
</dbReference>
<organism evidence="1 2">
    <name type="scientific">Halobacillus litoralis</name>
    <dbReference type="NCBI Taxonomy" id="45668"/>
    <lineage>
        <taxon>Bacteria</taxon>
        <taxon>Bacillati</taxon>
        <taxon>Bacillota</taxon>
        <taxon>Bacilli</taxon>
        <taxon>Bacillales</taxon>
        <taxon>Bacillaceae</taxon>
        <taxon>Halobacillus</taxon>
    </lineage>
</organism>
<dbReference type="EMBL" id="CP026118">
    <property type="protein sequence ID" value="QAS52793.1"/>
    <property type="molecule type" value="Genomic_DNA"/>
</dbReference>
<proteinExistence type="predicted"/>
<accession>A0A410MDM3</accession>
<dbReference type="InterPro" id="IPR036388">
    <property type="entry name" value="WH-like_DNA-bd_sf"/>
</dbReference>
<dbReference type="Gene3D" id="1.10.10.10">
    <property type="entry name" value="Winged helix-like DNA-binding domain superfamily/Winged helix DNA-binding domain"/>
    <property type="match status" value="1"/>
</dbReference>
<dbReference type="KEGG" id="hli:HLI_11600"/>
<dbReference type="OrthoDB" id="2085166at2"/>
<dbReference type="Proteomes" id="UP000287756">
    <property type="component" value="Chromosome"/>
</dbReference>
<protein>
    <submittedName>
        <fullName evidence="1">Uncharacterized protein</fullName>
    </submittedName>
</protein>
<sequence>MEGSKRREVRNSVLKTIDSGKSPSHEEFSLSKQEFVKILSETQEDGYITGLQSTKDGLVGSPRLTPMGERYIDEKP</sequence>
<evidence type="ECO:0000313" key="2">
    <source>
        <dbReference type="Proteomes" id="UP000287756"/>
    </source>
</evidence>
<name>A0A410MDM3_9BACI</name>